<feature type="transmembrane region" description="Helical" evidence="1">
    <location>
        <begin position="104"/>
        <end position="125"/>
    </location>
</feature>
<dbReference type="SUPFAM" id="SSF103481">
    <property type="entry name" value="Multidrug resistance efflux transporter EmrE"/>
    <property type="match status" value="2"/>
</dbReference>
<feature type="domain" description="EamA" evidence="2">
    <location>
        <begin position="19"/>
        <end position="147"/>
    </location>
</feature>
<evidence type="ECO:0000313" key="3">
    <source>
        <dbReference type="EMBL" id="GCL63319.1"/>
    </source>
</evidence>
<keyword evidence="1" id="KW-0812">Transmembrane</keyword>
<keyword evidence="1" id="KW-1133">Transmembrane helix</keyword>
<feature type="transmembrane region" description="Helical" evidence="1">
    <location>
        <begin position="50"/>
        <end position="72"/>
    </location>
</feature>
<feature type="transmembrane region" description="Helical" evidence="1">
    <location>
        <begin position="284"/>
        <end position="302"/>
    </location>
</feature>
<sequence>MPSAARPPAAALSGTAFATLLLIALMMGANHVAARLAFNHGVDVATAVMFRSGITALVVGALVLATGVPLALSSRQRRAMPAIGLLVAVQSLCLYSSVARLPVALALLAFNTYPLWTALWARVVYQHRPEPRVLRAMPVMLLGLALALDVFGAASGLGAAGQWAQIGVGVAFALAAAATFGLALVLTQHEAADLDGRLRTALTMAQVGLLAAAGVAWQGGPHLPADAAGWLGLGALTFLYGTAFTIMFTVLPRLGVVGNSAIMNVEPVFALVLAWALLGQRIAAVQVAGGLLVVATVMWLGLRRR</sequence>
<dbReference type="OrthoDB" id="8682842at2"/>
<dbReference type="Pfam" id="PF00892">
    <property type="entry name" value="EamA"/>
    <property type="match status" value="2"/>
</dbReference>
<evidence type="ECO:0000256" key="1">
    <source>
        <dbReference type="SAM" id="Phobius"/>
    </source>
</evidence>
<dbReference type="GO" id="GO:0016020">
    <property type="term" value="C:membrane"/>
    <property type="evidence" value="ECO:0007669"/>
    <property type="project" value="InterPro"/>
</dbReference>
<organism evidence="3 4">
    <name type="scientific">Pseudaquabacterium pictum</name>
    <dbReference type="NCBI Taxonomy" id="2315236"/>
    <lineage>
        <taxon>Bacteria</taxon>
        <taxon>Pseudomonadati</taxon>
        <taxon>Pseudomonadota</taxon>
        <taxon>Betaproteobacteria</taxon>
        <taxon>Burkholderiales</taxon>
        <taxon>Sphaerotilaceae</taxon>
        <taxon>Pseudaquabacterium</taxon>
    </lineage>
</organism>
<feature type="transmembrane region" description="Helical" evidence="1">
    <location>
        <begin position="229"/>
        <end position="249"/>
    </location>
</feature>
<feature type="transmembrane region" description="Helical" evidence="1">
    <location>
        <begin position="198"/>
        <end position="217"/>
    </location>
</feature>
<keyword evidence="4" id="KW-1185">Reference proteome</keyword>
<dbReference type="InterPro" id="IPR000620">
    <property type="entry name" value="EamA_dom"/>
</dbReference>
<comment type="caution">
    <text evidence="3">The sequence shown here is derived from an EMBL/GenBank/DDBJ whole genome shotgun (WGS) entry which is preliminary data.</text>
</comment>
<name>A0A480ANV0_9BURK</name>
<feature type="transmembrane region" description="Helical" evidence="1">
    <location>
        <begin position="261"/>
        <end position="278"/>
    </location>
</feature>
<dbReference type="RefSeq" id="WP_137733056.1">
    <property type="nucleotide sequence ID" value="NZ_BJCL01000005.1"/>
</dbReference>
<feature type="transmembrane region" description="Helical" evidence="1">
    <location>
        <begin position="137"/>
        <end position="157"/>
    </location>
</feature>
<proteinExistence type="predicted"/>
<evidence type="ECO:0000259" key="2">
    <source>
        <dbReference type="Pfam" id="PF00892"/>
    </source>
</evidence>
<dbReference type="EMBL" id="BJCL01000005">
    <property type="protein sequence ID" value="GCL63319.1"/>
    <property type="molecule type" value="Genomic_DNA"/>
</dbReference>
<protein>
    <submittedName>
        <fullName evidence="3">Membrane protein</fullName>
    </submittedName>
</protein>
<reference evidence="4" key="1">
    <citation type="submission" date="2019-03" db="EMBL/GenBank/DDBJ databases">
        <title>Aquabacterium pictum sp.nov., the first bacteriochlorophyll a-containing freshwater bacterium in the genus Aquabacterium of the class Betaproteobacteria.</title>
        <authorList>
            <person name="Hirose S."/>
            <person name="Tank M."/>
            <person name="Hara E."/>
            <person name="Tamaki H."/>
            <person name="Takaichi S."/>
            <person name="Haruta S."/>
            <person name="Hanada S."/>
        </authorList>
    </citation>
    <scope>NUCLEOTIDE SEQUENCE [LARGE SCALE GENOMIC DNA]</scope>
    <source>
        <strain evidence="4">W35</strain>
    </source>
</reference>
<dbReference type="PANTHER" id="PTHR22911:SF79">
    <property type="entry name" value="MOBA-LIKE NTP TRANSFERASE DOMAIN-CONTAINING PROTEIN"/>
    <property type="match status" value="1"/>
</dbReference>
<accession>A0A480ANV0</accession>
<evidence type="ECO:0000313" key="4">
    <source>
        <dbReference type="Proteomes" id="UP000301751"/>
    </source>
</evidence>
<dbReference type="PANTHER" id="PTHR22911">
    <property type="entry name" value="ACYL-MALONYL CONDENSING ENZYME-RELATED"/>
    <property type="match status" value="1"/>
</dbReference>
<dbReference type="Proteomes" id="UP000301751">
    <property type="component" value="Unassembled WGS sequence"/>
</dbReference>
<dbReference type="AlphaFoldDB" id="A0A480ANV0"/>
<gene>
    <name evidence="3" type="ORF">AQPW35_24000</name>
</gene>
<feature type="domain" description="EamA" evidence="2">
    <location>
        <begin position="169"/>
        <end position="300"/>
    </location>
</feature>
<keyword evidence="1" id="KW-0472">Membrane</keyword>
<feature type="transmembrane region" description="Helical" evidence="1">
    <location>
        <begin position="163"/>
        <end position="186"/>
    </location>
</feature>
<feature type="transmembrane region" description="Helical" evidence="1">
    <location>
        <begin position="79"/>
        <end position="98"/>
    </location>
</feature>
<dbReference type="InterPro" id="IPR037185">
    <property type="entry name" value="EmrE-like"/>
</dbReference>